<dbReference type="SMR" id="A0A314L3V2"/>
<comment type="caution">
    <text evidence="6">The sequence shown here is derived from an EMBL/GenBank/DDBJ whole genome shotgun (WGS) entry which is preliminary data.</text>
</comment>
<dbReference type="GO" id="GO:0034314">
    <property type="term" value="P:Arp2/3 complex-mediated actin nucleation"/>
    <property type="evidence" value="ECO:0007669"/>
    <property type="project" value="InterPro"/>
</dbReference>
<dbReference type="GO" id="GO:0005885">
    <property type="term" value="C:Arp2/3 protein complex"/>
    <property type="evidence" value="ECO:0007669"/>
    <property type="project" value="InterPro"/>
</dbReference>
<dbReference type="GO" id="GO:0051015">
    <property type="term" value="F:actin filament binding"/>
    <property type="evidence" value="ECO:0007669"/>
    <property type="project" value="TreeGrafter"/>
</dbReference>
<evidence type="ECO:0000256" key="4">
    <source>
        <dbReference type="ARBA" id="ARBA00023203"/>
    </source>
</evidence>
<keyword evidence="3" id="KW-0963">Cytoplasm</keyword>
<evidence type="ECO:0000256" key="3">
    <source>
        <dbReference type="ARBA" id="ARBA00022490"/>
    </source>
</evidence>
<keyword evidence="7" id="KW-1185">Reference proteome</keyword>
<gene>
    <name evidence="6" type="primary">ARPC4_0</name>
    <name evidence="6" type="ORF">A4A49_11344</name>
</gene>
<evidence type="ECO:0000313" key="7">
    <source>
        <dbReference type="Proteomes" id="UP000187609"/>
    </source>
</evidence>
<evidence type="ECO:0000256" key="2">
    <source>
        <dbReference type="ARBA" id="ARBA00005919"/>
    </source>
</evidence>
<organism evidence="6 7">
    <name type="scientific">Nicotiana attenuata</name>
    <name type="common">Coyote tobacco</name>
    <dbReference type="NCBI Taxonomy" id="49451"/>
    <lineage>
        <taxon>Eukaryota</taxon>
        <taxon>Viridiplantae</taxon>
        <taxon>Streptophyta</taxon>
        <taxon>Embryophyta</taxon>
        <taxon>Tracheophyta</taxon>
        <taxon>Spermatophyta</taxon>
        <taxon>Magnoliopsida</taxon>
        <taxon>eudicotyledons</taxon>
        <taxon>Gunneridae</taxon>
        <taxon>Pentapetalae</taxon>
        <taxon>asterids</taxon>
        <taxon>lamiids</taxon>
        <taxon>Solanales</taxon>
        <taxon>Solanaceae</taxon>
        <taxon>Nicotianoideae</taxon>
        <taxon>Nicotianeae</taxon>
        <taxon>Nicotiana</taxon>
    </lineage>
</organism>
<evidence type="ECO:0000313" key="6">
    <source>
        <dbReference type="EMBL" id="OIT36328.1"/>
    </source>
</evidence>
<dbReference type="EMBL" id="MJEQ01000445">
    <property type="protein sequence ID" value="OIT36328.1"/>
    <property type="molecule type" value="Genomic_DNA"/>
</dbReference>
<evidence type="ECO:0000256" key="1">
    <source>
        <dbReference type="ARBA" id="ARBA00004245"/>
    </source>
</evidence>
<evidence type="ECO:0000256" key="5">
    <source>
        <dbReference type="ARBA" id="ARBA00023212"/>
    </source>
</evidence>
<dbReference type="InterPro" id="IPR034666">
    <property type="entry name" value="ARPC2/4"/>
</dbReference>
<comment type="subcellular location">
    <subcellularLocation>
        <location evidence="1">Cytoplasm</location>
        <location evidence="1">Cytoskeleton</location>
    </subcellularLocation>
</comment>
<protein>
    <submittedName>
        <fullName evidence="6">Actin-related protein 23 complex subunit 4</fullName>
    </submittedName>
</protein>
<dbReference type="InterPro" id="IPR008384">
    <property type="entry name" value="ARPC4"/>
</dbReference>
<dbReference type="SUPFAM" id="SSF69645">
    <property type="entry name" value="Arp2/3 complex subunits"/>
    <property type="match status" value="1"/>
</dbReference>
<dbReference type="GO" id="GO:0030041">
    <property type="term" value="P:actin filament polymerization"/>
    <property type="evidence" value="ECO:0007669"/>
    <property type="project" value="InterPro"/>
</dbReference>
<name>A0A314L3V2_NICAT</name>
<dbReference type="PANTHER" id="PTHR22629">
    <property type="entry name" value="ARP2/3 COMPLEX 20 KD SUBUNIT"/>
    <property type="match status" value="1"/>
</dbReference>
<keyword evidence="4" id="KW-0009">Actin-binding</keyword>
<dbReference type="Gramene" id="OIT36328">
    <property type="protein sequence ID" value="OIT36328"/>
    <property type="gene ID" value="A4A49_11344"/>
</dbReference>
<dbReference type="Proteomes" id="UP000187609">
    <property type="component" value="Unassembled WGS sequence"/>
</dbReference>
<reference evidence="6" key="1">
    <citation type="submission" date="2016-11" db="EMBL/GenBank/DDBJ databases">
        <title>The genome of Nicotiana attenuata.</title>
        <authorList>
            <person name="Xu S."/>
            <person name="Brockmoeller T."/>
            <person name="Gaquerel E."/>
            <person name="Navarro A."/>
            <person name="Kuhl H."/>
            <person name="Gase K."/>
            <person name="Ling Z."/>
            <person name="Zhou W."/>
            <person name="Kreitzer C."/>
            <person name="Stanke M."/>
            <person name="Tang H."/>
            <person name="Lyons E."/>
            <person name="Pandey P."/>
            <person name="Pandey S.P."/>
            <person name="Timmermann B."/>
            <person name="Baldwin I.T."/>
        </authorList>
    </citation>
    <scope>NUCLEOTIDE SEQUENCE [LARGE SCALE GENOMIC DNA]</scope>
    <source>
        <strain evidence="6">UT</strain>
    </source>
</reference>
<dbReference type="STRING" id="49451.A0A314L3V2"/>
<dbReference type="PANTHER" id="PTHR22629:SF0">
    <property type="entry name" value="ACTIN-RELATED PROTEIN 2_3 COMPLEX SUBUNIT 4"/>
    <property type="match status" value="1"/>
</dbReference>
<keyword evidence="5" id="KW-0206">Cytoskeleton</keyword>
<proteinExistence type="inferred from homology"/>
<dbReference type="Pfam" id="PF05856">
    <property type="entry name" value="ARPC4"/>
    <property type="match status" value="1"/>
</dbReference>
<dbReference type="Gene3D" id="3.30.1460.20">
    <property type="match status" value="1"/>
</dbReference>
<accession>A0A314L3V2</accession>
<sequence>MIFSLTSVDSAALAGLFERAGNVEMVELAFKVNRILKGLVIECLFFYSLVRVRKDNPEISAIHDGMEHDQRVVRNCVIKGAVNGHALFNEGYGISFLITNYHCEEMQKQKLIDFIVQFMEDIDKEISEHPREACC</sequence>
<dbReference type="AlphaFoldDB" id="A0A314L3V2"/>
<comment type="similarity">
    <text evidence="2">Belongs to the ARPC4 family.</text>
</comment>